<proteinExistence type="predicted"/>
<reference evidence="2" key="1">
    <citation type="submission" date="2013-11" db="EMBL/GenBank/DDBJ databases">
        <authorList>
            <person name="Hoang H.T."/>
            <person name="Killian M.L."/>
            <person name="Madson D.M."/>
            <person name="Arruda P.H.E."/>
            <person name="Sun D."/>
            <person name="Schwartz K.J."/>
            <person name="Yoon K."/>
        </authorList>
    </citation>
    <scope>NUCLEOTIDE SEQUENCE [LARGE SCALE GENOMIC DNA]</scope>
    <source>
        <strain evidence="2">CDK2</strain>
    </source>
</reference>
<keyword evidence="2" id="KW-1185">Reference proteome</keyword>
<dbReference type="EMBL" id="LGUC01000002">
    <property type="protein sequence ID" value="KPN29247.1"/>
    <property type="molecule type" value="Genomic_DNA"/>
</dbReference>
<comment type="caution">
    <text evidence="1">The sequence shown here is derived from an EMBL/GenBank/DDBJ whole genome shotgun (WGS) entry which is preliminary data.</text>
</comment>
<evidence type="ECO:0000313" key="1">
    <source>
        <dbReference type="EMBL" id="KPN29247.1"/>
    </source>
</evidence>
<dbReference type="Proteomes" id="UP000050535">
    <property type="component" value="Unassembled WGS sequence"/>
</dbReference>
<protein>
    <submittedName>
        <fullName evidence="1">Uncharacterized protein</fullName>
    </submittedName>
</protein>
<sequence>MKRGVKQRSPYRSLGLGGLCREPSAGNGVHARGAHVVVAVPHGGPNDVEGLGCEALVECFQQFRGVFEDLDCAVALSAHERPDECEHHRLSLGVVGPDTDLPNRFPYAVEWLRFPCGELDTEYVEDPIQ</sequence>
<gene>
    <name evidence="1" type="ORF">SY89_03481</name>
</gene>
<accession>A0A0P7HXY7</accession>
<name>A0A0P7HXY7_9EURY</name>
<dbReference type="AlphaFoldDB" id="A0A0P7HXY7"/>
<evidence type="ECO:0000313" key="2">
    <source>
        <dbReference type="Proteomes" id="UP000050535"/>
    </source>
</evidence>
<dbReference type="RefSeq" id="WP_144427286.1">
    <property type="nucleotide sequence ID" value="NZ_LGUC01000002.1"/>
</dbReference>
<organism evidence="1 2">
    <name type="scientific">Halolamina pelagica</name>
    <dbReference type="NCBI Taxonomy" id="699431"/>
    <lineage>
        <taxon>Archaea</taxon>
        <taxon>Methanobacteriati</taxon>
        <taxon>Methanobacteriota</taxon>
        <taxon>Stenosarchaea group</taxon>
        <taxon>Halobacteria</taxon>
        <taxon>Halobacteriales</taxon>
        <taxon>Haloferacaceae</taxon>
    </lineage>
</organism>